<dbReference type="PANTHER" id="PTHR12147">
    <property type="entry name" value="METALLOPEPTIDASE M28 FAMILY MEMBER"/>
    <property type="match status" value="1"/>
</dbReference>
<name>A0ABV1KDU7_9PSEU</name>
<keyword evidence="1" id="KW-0732">Signal</keyword>
<dbReference type="Gene3D" id="3.40.630.10">
    <property type="entry name" value="Zn peptidases"/>
    <property type="match status" value="1"/>
</dbReference>
<proteinExistence type="predicted"/>
<dbReference type="RefSeq" id="WP_349299388.1">
    <property type="nucleotide sequence ID" value="NZ_JBEDNQ010000007.1"/>
</dbReference>
<dbReference type="PANTHER" id="PTHR12147:SF26">
    <property type="entry name" value="PEPTIDASE M28 DOMAIN-CONTAINING PROTEIN"/>
    <property type="match status" value="1"/>
</dbReference>
<evidence type="ECO:0000313" key="4">
    <source>
        <dbReference type="Proteomes" id="UP001494902"/>
    </source>
</evidence>
<evidence type="ECO:0000259" key="2">
    <source>
        <dbReference type="Pfam" id="PF04389"/>
    </source>
</evidence>
<dbReference type="Pfam" id="PF04389">
    <property type="entry name" value="Peptidase_M28"/>
    <property type="match status" value="1"/>
</dbReference>
<dbReference type="SUPFAM" id="SSF53187">
    <property type="entry name" value="Zn-dependent exopeptidases"/>
    <property type="match status" value="1"/>
</dbReference>
<dbReference type="EMBL" id="JBEDNQ010000007">
    <property type="protein sequence ID" value="MEQ3552321.1"/>
    <property type="molecule type" value="Genomic_DNA"/>
</dbReference>
<dbReference type="InterPro" id="IPR007484">
    <property type="entry name" value="Peptidase_M28"/>
</dbReference>
<sequence>MAALAVVGALVLTACSGATSTQPPAAPPPGNALAGQLSAAVSADAAWVHLEALQRIADENGGNRAEGTPGYEASVDYVVGVLRTAGFDVETPLYESDRGDELRQVVARTRTGDPESVVLAGAHLDSVTEGPGINDDGSGVAAMLEIATRLGGSPEGLRDTVAFGLWGGEEEGLLGSRSYVRELSRAERDGHRLYLNADMLGSVNGGYYVQGGVGEDEEETGPPGSEEAAEVLYEELSKTGVEPERMALYGDDDYYFAEAGIPTTAAVTGDSEIKTAEQARKWGGQAGEIHDPCYHQACDTLDNVDRTKLDRYTKAIAGTLMRYASGEGGSTG</sequence>
<keyword evidence="4" id="KW-1185">Reference proteome</keyword>
<comment type="caution">
    <text evidence="3">The sequence shown here is derived from an EMBL/GenBank/DDBJ whole genome shotgun (WGS) entry which is preliminary data.</text>
</comment>
<feature type="signal peptide" evidence="1">
    <location>
        <begin position="1"/>
        <end position="25"/>
    </location>
</feature>
<dbReference type="InterPro" id="IPR045175">
    <property type="entry name" value="M28_fam"/>
</dbReference>
<protein>
    <submittedName>
        <fullName evidence="3">M28 family peptidase</fullName>
    </submittedName>
</protein>
<feature type="chain" id="PRO_5046003401" evidence="1">
    <location>
        <begin position="26"/>
        <end position="332"/>
    </location>
</feature>
<accession>A0ABV1KDU7</accession>
<reference evidence="3 4" key="1">
    <citation type="submission" date="2024-03" db="EMBL/GenBank/DDBJ databases">
        <title>Draft genome sequence of Pseudonocardia nematodicida JCM 31783.</title>
        <authorList>
            <person name="Butdee W."/>
            <person name="Duangmal K."/>
        </authorList>
    </citation>
    <scope>NUCLEOTIDE SEQUENCE [LARGE SCALE GENOMIC DNA]</scope>
    <source>
        <strain evidence="3 4">JCM 31783</strain>
    </source>
</reference>
<feature type="domain" description="Peptidase M28" evidence="2">
    <location>
        <begin position="105"/>
        <end position="317"/>
    </location>
</feature>
<evidence type="ECO:0000256" key="1">
    <source>
        <dbReference type="SAM" id="SignalP"/>
    </source>
</evidence>
<evidence type="ECO:0000313" key="3">
    <source>
        <dbReference type="EMBL" id="MEQ3552321.1"/>
    </source>
</evidence>
<gene>
    <name evidence="3" type="ORF">WIS52_17750</name>
</gene>
<organism evidence="3 4">
    <name type="scientific">Pseudonocardia nematodicida</name>
    <dbReference type="NCBI Taxonomy" id="1206997"/>
    <lineage>
        <taxon>Bacteria</taxon>
        <taxon>Bacillati</taxon>
        <taxon>Actinomycetota</taxon>
        <taxon>Actinomycetes</taxon>
        <taxon>Pseudonocardiales</taxon>
        <taxon>Pseudonocardiaceae</taxon>
        <taxon>Pseudonocardia</taxon>
    </lineage>
</organism>
<dbReference type="Proteomes" id="UP001494902">
    <property type="component" value="Unassembled WGS sequence"/>
</dbReference>